<comment type="similarity">
    <text evidence="8">Belongs to the activator 1 small subunits family. CTF18 subfamily.</text>
</comment>
<evidence type="ECO:0000256" key="8">
    <source>
        <dbReference type="ARBA" id="ARBA00043975"/>
    </source>
</evidence>
<name>A0A7D8YXX7_VANHU</name>
<keyword evidence="7" id="KW-0131">Cell cycle</keyword>
<dbReference type="SMART" id="SM00382">
    <property type="entry name" value="AAA"/>
    <property type="match status" value="1"/>
</dbReference>
<keyword evidence="4" id="KW-0067">ATP-binding</keyword>
<keyword evidence="2" id="KW-0235">DNA replication</keyword>
<dbReference type="InterPro" id="IPR053016">
    <property type="entry name" value="CTF18-RFC_complex"/>
</dbReference>
<dbReference type="GO" id="GO:0005524">
    <property type="term" value="F:ATP binding"/>
    <property type="evidence" value="ECO:0007669"/>
    <property type="project" value="UniProtKB-KW"/>
</dbReference>
<keyword evidence="5" id="KW-0238">DNA-binding</keyword>
<proteinExistence type="inferred from homology"/>
<dbReference type="InterPro" id="IPR003593">
    <property type="entry name" value="AAA+_ATPase"/>
</dbReference>
<dbReference type="GO" id="GO:0006260">
    <property type="term" value="P:DNA replication"/>
    <property type="evidence" value="ECO:0007669"/>
    <property type="project" value="UniProtKB-KW"/>
</dbReference>
<dbReference type="AlphaFoldDB" id="A0A7D8YXX7"/>
<organism evidence="11 12">
    <name type="scientific">Vanrija humicola</name>
    <name type="common">Yeast</name>
    <name type="synonym">Cryptococcus humicola</name>
    <dbReference type="NCBI Taxonomy" id="5417"/>
    <lineage>
        <taxon>Eukaryota</taxon>
        <taxon>Fungi</taxon>
        <taxon>Dikarya</taxon>
        <taxon>Basidiomycota</taxon>
        <taxon>Agaricomycotina</taxon>
        <taxon>Tremellomycetes</taxon>
        <taxon>Trichosporonales</taxon>
        <taxon>Trichosporonaceae</taxon>
        <taxon>Vanrija</taxon>
    </lineage>
</organism>
<dbReference type="GO" id="GO:0003677">
    <property type="term" value="F:DNA binding"/>
    <property type="evidence" value="ECO:0007669"/>
    <property type="project" value="UniProtKB-KW"/>
</dbReference>
<dbReference type="Gene3D" id="1.10.8.60">
    <property type="match status" value="1"/>
</dbReference>
<dbReference type="SUPFAM" id="SSF52540">
    <property type="entry name" value="P-loop containing nucleoside triphosphate hydrolases"/>
    <property type="match status" value="1"/>
</dbReference>
<evidence type="ECO:0000313" key="11">
    <source>
        <dbReference type="EMBL" id="TXT07460.1"/>
    </source>
</evidence>
<evidence type="ECO:0000256" key="3">
    <source>
        <dbReference type="ARBA" id="ARBA00022741"/>
    </source>
</evidence>
<evidence type="ECO:0000256" key="5">
    <source>
        <dbReference type="ARBA" id="ARBA00023125"/>
    </source>
</evidence>
<dbReference type="EMBL" id="QKWK01000008">
    <property type="protein sequence ID" value="TXT07460.1"/>
    <property type="molecule type" value="Genomic_DNA"/>
</dbReference>
<dbReference type="InterPro" id="IPR003959">
    <property type="entry name" value="ATPase_AAA_core"/>
</dbReference>
<feature type="domain" description="AAA+ ATPase" evidence="10">
    <location>
        <begin position="127"/>
        <end position="265"/>
    </location>
</feature>
<dbReference type="GO" id="GO:0016887">
    <property type="term" value="F:ATP hydrolysis activity"/>
    <property type="evidence" value="ECO:0007669"/>
    <property type="project" value="InterPro"/>
</dbReference>
<evidence type="ECO:0000256" key="9">
    <source>
        <dbReference type="SAM" id="MobiDB-lite"/>
    </source>
</evidence>
<evidence type="ECO:0000256" key="6">
    <source>
        <dbReference type="ARBA" id="ARBA00023242"/>
    </source>
</evidence>
<dbReference type="GO" id="GO:0005634">
    <property type="term" value="C:nucleus"/>
    <property type="evidence" value="ECO:0007669"/>
    <property type="project" value="UniProtKB-SubCell"/>
</dbReference>
<keyword evidence="3" id="KW-0547">Nucleotide-binding</keyword>
<dbReference type="Pfam" id="PF25361">
    <property type="entry name" value="AAA_lid_RFC1"/>
    <property type="match status" value="1"/>
</dbReference>
<keyword evidence="6" id="KW-0539">Nucleus</keyword>
<gene>
    <name evidence="11" type="ORF">VHUM_03180</name>
</gene>
<feature type="region of interest" description="Disordered" evidence="9">
    <location>
        <begin position="42"/>
        <end position="61"/>
    </location>
</feature>
<sequence length="691" mass="76196">MVQFRRRNRPRAPVDMAHARAKESFDLLTTPLHHLMKEVDEIKSRKAEQDRSAPGTKGKAPATTMWVDKYRPTKFADLLGEERVHREVMTWLKEWDKCVFKRVPPKKRKADDDANGYAVSLPTGTPARPILLLSGPPGYGKTTLAHIVARHAGYRTLEINASDDRNAATVTTRIKNAIDAGTGLGAEGRPTCVVIDEIDGASGGGDTSFVRSLIKLIQDVPAKPKANIPAKPLRRPIICICNDLYAPSLRPLRPFARIVRFRKPQAQVLVARLQDICGRERLSADLQVLNSLVELTTGDVRSCLNTLQFIKSRSSVVTTEAIKASSVGTKDSGTTLNTAWNGLFVPLAAKQRRKVIGAIDDGRYADRLAFMVQACGEYDRLVQGCFEHYPNLKPLDPSFRNICRLHDWVAYYDRLSGKVAENMEFELMAYLPYAVVPWHSHFAAPGNASRPTEWPKADYESYQARLANEEVTLSLKSALPPVLRSLFSSTTTLTELIPLLMRIISPPLKPVNANIVKPAERAVLARLVDLMIPLGLRFWQDKQEDGQPMMRLEPAIDVFVHYDGKRAGDIVASRFAVRQLVSQAMDAEIARRRGQGDEGEGGKGVSTAEFLAQQYTAAKTGQPAKAEAPVAQATDFFGRIKAPSKIVEAPAGAGGEPTLPKPAAKRFRAVYKFNEGSSAAVRTNVKMGSLM</sequence>
<dbReference type="PANTHER" id="PTHR46765:SF1">
    <property type="entry name" value="P-LOOP CONTAINING NUCLEOSIDE TRIPHOSPHATE HYDROLASES SUPERFAMILY PROTEIN"/>
    <property type="match status" value="1"/>
</dbReference>
<dbReference type="CDD" id="cd18140">
    <property type="entry name" value="HLD_clamp_RFC"/>
    <property type="match status" value="1"/>
</dbReference>
<dbReference type="InterPro" id="IPR047854">
    <property type="entry name" value="RFC_lid"/>
</dbReference>
<accession>A0A7D8YXX7</accession>
<evidence type="ECO:0000256" key="7">
    <source>
        <dbReference type="ARBA" id="ARBA00023306"/>
    </source>
</evidence>
<feature type="compositionally biased region" description="Basic and acidic residues" evidence="9">
    <location>
        <begin position="42"/>
        <end position="51"/>
    </location>
</feature>
<dbReference type="InterPro" id="IPR027417">
    <property type="entry name" value="P-loop_NTPase"/>
</dbReference>
<dbReference type="Pfam" id="PF00004">
    <property type="entry name" value="AAA"/>
    <property type="match status" value="1"/>
</dbReference>
<comment type="caution">
    <text evidence="11">The sequence shown here is derived from an EMBL/GenBank/DDBJ whole genome shotgun (WGS) entry which is preliminary data.</text>
</comment>
<protein>
    <recommendedName>
        <fullName evidence="10">AAA+ ATPase domain-containing protein</fullName>
    </recommendedName>
</protein>
<dbReference type="Gene3D" id="3.40.50.300">
    <property type="entry name" value="P-loop containing nucleotide triphosphate hydrolases"/>
    <property type="match status" value="1"/>
</dbReference>
<evidence type="ECO:0000259" key="10">
    <source>
        <dbReference type="SMART" id="SM00382"/>
    </source>
</evidence>
<comment type="subcellular location">
    <subcellularLocation>
        <location evidence="1">Nucleus</location>
    </subcellularLocation>
</comment>
<reference evidence="11 12" key="1">
    <citation type="journal article" date="2019" name="PLoS Genet.">
        <title>Convergent evolution of linked mating-type loci in basidiomycete fungi.</title>
        <authorList>
            <person name="Sun S."/>
            <person name="Coelho M.A."/>
            <person name="Heitman J."/>
            <person name="Nowrousian M."/>
        </authorList>
    </citation>
    <scope>NUCLEOTIDE SEQUENCE [LARGE SCALE GENOMIC DNA]</scope>
    <source>
        <strain evidence="11 12">CBS 4282</strain>
    </source>
</reference>
<keyword evidence="12" id="KW-1185">Reference proteome</keyword>
<evidence type="ECO:0000256" key="1">
    <source>
        <dbReference type="ARBA" id="ARBA00004123"/>
    </source>
</evidence>
<dbReference type="PANTHER" id="PTHR46765">
    <property type="entry name" value="P-LOOP CONTAINING NUCLEOSIDE TRIPHOSPHATE HYDROLASES SUPERFAMILY PROTEIN"/>
    <property type="match status" value="1"/>
</dbReference>
<evidence type="ECO:0000256" key="4">
    <source>
        <dbReference type="ARBA" id="ARBA00022840"/>
    </source>
</evidence>
<dbReference type="CDD" id="cd00009">
    <property type="entry name" value="AAA"/>
    <property type="match status" value="1"/>
</dbReference>
<evidence type="ECO:0000256" key="2">
    <source>
        <dbReference type="ARBA" id="ARBA00022705"/>
    </source>
</evidence>
<dbReference type="Proteomes" id="UP000473826">
    <property type="component" value="Unassembled WGS sequence"/>
</dbReference>
<dbReference type="OrthoDB" id="2195431at2759"/>
<evidence type="ECO:0000313" key="12">
    <source>
        <dbReference type="Proteomes" id="UP000473826"/>
    </source>
</evidence>